<comment type="caution">
    <text evidence="2">The sequence shown here is derived from an EMBL/GenBank/DDBJ whole genome shotgun (WGS) entry which is preliminary data.</text>
</comment>
<keyword evidence="1" id="KW-0175">Coiled coil</keyword>
<keyword evidence="3" id="KW-1185">Reference proteome</keyword>
<dbReference type="EMBL" id="JANIEX010002145">
    <property type="protein sequence ID" value="KAJ3551822.1"/>
    <property type="molecule type" value="Genomic_DNA"/>
</dbReference>
<dbReference type="Proteomes" id="UP001213000">
    <property type="component" value="Unassembled WGS sequence"/>
</dbReference>
<feature type="coiled-coil region" evidence="1">
    <location>
        <begin position="14"/>
        <end position="41"/>
    </location>
</feature>
<organism evidence="2 3">
    <name type="scientific">Leucocoprinus birnbaumii</name>
    <dbReference type="NCBI Taxonomy" id="56174"/>
    <lineage>
        <taxon>Eukaryota</taxon>
        <taxon>Fungi</taxon>
        <taxon>Dikarya</taxon>
        <taxon>Basidiomycota</taxon>
        <taxon>Agaricomycotina</taxon>
        <taxon>Agaricomycetes</taxon>
        <taxon>Agaricomycetidae</taxon>
        <taxon>Agaricales</taxon>
        <taxon>Agaricineae</taxon>
        <taxon>Agaricaceae</taxon>
        <taxon>Leucocoprinus</taxon>
    </lineage>
</organism>
<evidence type="ECO:0000313" key="2">
    <source>
        <dbReference type="EMBL" id="KAJ3551822.1"/>
    </source>
</evidence>
<reference evidence="2" key="1">
    <citation type="submission" date="2022-07" db="EMBL/GenBank/DDBJ databases">
        <title>Genome Sequence of Leucocoprinus birnbaumii.</title>
        <authorList>
            <person name="Buettner E."/>
        </authorList>
    </citation>
    <scope>NUCLEOTIDE SEQUENCE</scope>
    <source>
        <strain evidence="2">VT141</strain>
    </source>
</reference>
<dbReference type="AlphaFoldDB" id="A0AAD5VJ34"/>
<evidence type="ECO:0000313" key="3">
    <source>
        <dbReference type="Proteomes" id="UP001213000"/>
    </source>
</evidence>
<sequence length="209" mass="23366">MAHSPSPLCSTSSISSVKEENIALKRKINCLEKQIEELSTEQKHVSSPIKLLGQAICRLASCYETASVLTKEADRRALADAEEVPEDTPVTAVTKEEVDIARVQDRRFSAYCKLIEIAPCIAELLKTPDAEDILAHYLEKLESGVNSSRTDDNSCMKWEVAEWINDAFHPRDRLSLKSHANQGLQHDVCGRLLTPIEVDWDDLDIHEAV</sequence>
<gene>
    <name evidence="2" type="ORF">NP233_g13006</name>
</gene>
<proteinExistence type="predicted"/>
<dbReference type="InterPro" id="IPR046521">
    <property type="entry name" value="DUF6698"/>
</dbReference>
<name>A0AAD5VJ34_9AGAR</name>
<evidence type="ECO:0000256" key="1">
    <source>
        <dbReference type="SAM" id="Coils"/>
    </source>
</evidence>
<dbReference type="Pfam" id="PF20414">
    <property type="entry name" value="DUF6698"/>
    <property type="match status" value="1"/>
</dbReference>
<accession>A0AAD5VJ34</accession>
<protein>
    <submittedName>
        <fullName evidence="2">Uncharacterized protein</fullName>
    </submittedName>
</protein>